<protein>
    <submittedName>
        <fullName evidence="1">Transcriptional regulator GutM</fullName>
    </submittedName>
</protein>
<dbReference type="Pfam" id="PF06923">
    <property type="entry name" value="GutM"/>
    <property type="match status" value="1"/>
</dbReference>
<keyword evidence="2" id="KW-1185">Reference proteome</keyword>
<evidence type="ECO:0000313" key="1">
    <source>
        <dbReference type="EMBL" id="MBR0600603.1"/>
    </source>
</evidence>
<name>A0A8J7W7T2_9FIRM</name>
<gene>
    <name evidence="1" type="ORF">KCX82_22285</name>
</gene>
<dbReference type="AlphaFoldDB" id="A0A8J7W7T2"/>
<sequence length="129" mass="14488">MGMEKMVLVVFGLIFVQGLFTFAQVKNYNKKIREMKQYGMVGIGIRKGRITPGNIILLAVDKKGIVIRCERMQGFSVFARFKEVHELAGVGMEELKEKVLCNLKYNKKGIAKPDPLLQAIEGLEARLAS</sequence>
<proteinExistence type="predicted"/>
<reference evidence="1" key="2">
    <citation type="submission" date="2021-04" db="EMBL/GenBank/DDBJ databases">
        <authorList>
            <person name="Liu J."/>
        </authorList>
    </citation>
    <scope>NUCLEOTIDE SEQUENCE</scope>
    <source>
        <strain evidence="1">BAD-6</strain>
    </source>
</reference>
<dbReference type="EMBL" id="JAGSND010000037">
    <property type="protein sequence ID" value="MBR0600603.1"/>
    <property type="molecule type" value="Genomic_DNA"/>
</dbReference>
<reference evidence="1" key="1">
    <citation type="submission" date="2021-04" db="EMBL/GenBank/DDBJ databases">
        <title>Sinoanaerobacter chloroacetimidivorans sp. nov., an obligate anaerobic bacterium isolated from anaerobic sludge.</title>
        <authorList>
            <person name="Bao Y."/>
        </authorList>
    </citation>
    <scope>NUCLEOTIDE SEQUENCE</scope>
    <source>
        <strain evidence="1">BAD-6</strain>
    </source>
</reference>
<organism evidence="1 2">
    <name type="scientific">Sinanaerobacter chloroacetimidivorans</name>
    <dbReference type="NCBI Taxonomy" id="2818044"/>
    <lineage>
        <taxon>Bacteria</taxon>
        <taxon>Bacillati</taxon>
        <taxon>Bacillota</taxon>
        <taxon>Clostridia</taxon>
        <taxon>Peptostreptococcales</taxon>
        <taxon>Anaerovoracaceae</taxon>
        <taxon>Sinanaerobacter</taxon>
    </lineage>
</organism>
<dbReference type="Proteomes" id="UP000675664">
    <property type="component" value="Unassembled WGS sequence"/>
</dbReference>
<accession>A0A8J7W7T2</accession>
<evidence type="ECO:0000313" key="2">
    <source>
        <dbReference type="Proteomes" id="UP000675664"/>
    </source>
</evidence>
<dbReference type="InterPro" id="IPR009693">
    <property type="entry name" value="Glucitol_operon_activator"/>
</dbReference>
<comment type="caution">
    <text evidence="1">The sequence shown here is derived from an EMBL/GenBank/DDBJ whole genome shotgun (WGS) entry which is preliminary data.</text>
</comment>